<dbReference type="InterPro" id="IPR010723">
    <property type="entry name" value="HemN_C"/>
</dbReference>
<dbReference type="EMBL" id="BIFT01000001">
    <property type="protein sequence ID" value="GCE29140.1"/>
    <property type="molecule type" value="Genomic_DNA"/>
</dbReference>
<gene>
    <name evidence="3" type="ORF">KDA_46240</name>
</gene>
<dbReference type="AlphaFoldDB" id="A0A402BCU9"/>
<accession>A0A402BCU9</accession>
<dbReference type="SMART" id="SM00729">
    <property type="entry name" value="Elp3"/>
    <property type="match status" value="1"/>
</dbReference>
<dbReference type="Proteomes" id="UP000287171">
    <property type="component" value="Unassembled WGS sequence"/>
</dbReference>
<reference evidence="4" key="1">
    <citation type="submission" date="2018-12" db="EMBL/GenBank/DDBJ databases">
        <title>Tengunoibacter tsumagoiensis gen. nov., sp. nov., Dictyobacter kobayashii sp. nov., D. alpinus sp. nov., and D. joshuensis sp. nov. and description of Dictyobacteraceae fam. nov. within the order Ktedonobacterales isolated from Tengu-no-mugimeshi.</title>
        <authorList>
            <person name="Wang C.M."/>
            <person name="Zheng Y."/>
            <person name="Sakai Y."/>
            <person name="Toyoda A."/>
            <person name="Minakuchi Y."/>
            <person name="Abe K."/>
            <person name="Yokota A."/>
            <person name="Yabe S."/>
        </authorList>
    </citation>
    <scope>NUCLEOTIDE SEQUENCE [LARGE SCALE GENOMIC DNA]</scope>
    <source>
        <strain evidence="4">Uno16</strain>
    </source>
</reference>
<dbReference type="SFLD" id="SFLDG01065">
    <property type="entry name" value="anaerobic_coproporphyrinogen-I"/>
    <property type="match status" value="1"/>
</dbReference>
<evidence type="ECO:0000256" key="1">
    <source>
        <dbReference type="ARBA" id="ARBA00017228"/>
    </source>
</evidence>
<dbReference type="PROSITE" id="PS51918">
    <property type="entry name" value="RADICAL_SAM"/>
    <property type="match status" value="1"/>
</dbReference>
<evidence type="ECO:0000313" key="3">
    <source>
        <dbReference type="EMBL" id="GCE29140.1"/>
    </source>
</evidence>
<sequence>MPNVIPLSLPNMLGSTPYTSYTYAYPHKTAYRTFESPLPLHEIWQEADRQAPFLYLHVPFCEMRCGFCNLFTTINPATDFVEDFLRMLKLEAGQVRAELGPVAIARMAIGGGTPTYLEPQQLERLFGIAEGLFGVTPGTVPLSVETSPLTATPERLQVLKDHGTDRISIGVQSFMEDEVRRSGRAQQTSTVHQALTTIRALDFAHLNIDLIYGLPGQTIANWEKSLRAALAYQPEEIYLYPLYVRPLTGLDRIQQRSGHDKDEDIRLACYQAARDLLLEAGYQQVSMRMFQSKRATVQNGPVYCVQDDGMIGLGCGARSYTRSHHYSNEYAVSARGVKAILAEYIATPAEAFASARFGFTLDADEQHRRYVLKSLLETGGLDRQSYQDRFNQDVFQHLPQITELLTLDLVVERSGLLLLTERGMAYSDTIGPWLYSAQVRQRMEGYTLR</sequence>
<dbReference type="GO" id="GO:0005737">
    <property type="term" value="C:cytoplasm"/>
    <property type="evidence" value="ECO:0007669"/>
    <property type="project" value="TreeGrafter"/>
</dbReference>
<comment type="caution">
    <text evidence="3">The sequence shown here is derived from an EMBL/GenBank/DDBJ whole genome shotgun (WGS) entry which is preliminary data.</text>
</comment>
<dbReference type="RefSeq" id="WP_126629275.1">
    <property type="nucleotide sequence ID" value="NZ_BIFT01000001.1"/>
</dbReference>
<dbReference type="Pfam" id="PF06969">
    <property type="entry name" value="HemN_C"/>
    <property type="match status" value="1"/>
</dbReference>
<dbReference type="Gene3D" id="3.30.750.200">
    <property type="match status" value="1"/>
</dbReference>
<dbReference type="GO" id="GO:0006779">
    <property type="term" value="P:porphyrin-containing compound biosynthetic process"/>
    <property type="evidence" value="ECO:0007669"/>
    <property type="project" value="TreeGrafter"/>
</dbReference>
<dbReference type="PANTHER" id="PTHR13932">
    <property type="entry name" value="COPROPORPHYRINIGEN III OXIDASE"/>
    <property type="match status" value="1"/>
</dbReference>
<evidence type="ECO:0000313" key="4">
    <source>
        <dbReference type="Proteomes" id="UP000287171"/>
    </source>
</evidence>
<dbReference type="InterPro" id="IPR034505">
    <property type="entry name" value="Coproporphyrinogen-III_oxidase"/>
</dbReference>
<dbReference type="NCBIfam" id="NF006067">
    <property type="entry name" value="PRK08208.1"/>
    <property type="match status" value="1"/>
</dbReference>
<dbReference type="SUPFAM" id="SSF102114">
    <property type="entry name" value="Radical SAM enzymes"/>
    <property type="match status" value="1"/>
</dbReference>
<feature type="domain" description="Radical SAM core" evidence="2">
    <location>
        <begin position="46"/>
        <end position="288"/>
    </location>
</feature>
<dbReference type="GO" id="GO:0003824">
    <property type="term" value="F:catalytic activity"/>
    <property type="evidence" value="ECO:0007669"/>
    <property type="project" value="InterPro"/>
</dbReference>
<dbReference type="CDD" id="cd01335">
    <property type="entry name" value="Radical_SAM"/>
    <property type="match status" value="1"/>
</dbReference>
<evidence type="ECO:0000259" key="2">
    <source>
        <dbReference type="PROSITE" id="PS51918"/>
    </source>
</evidence>
<protein>
    <recommendedName>
        <fullName evidence="1">Heme chaperone HemW</fullName>
    </recommendedName>
</protein>
<dbReference type="InterPro" id="IPR006638">
    <property type="entry name" value="Elp3/MiaA/NifB-like_rSAM"/>
</dbReference>
<dbReference type="GO" id="GO:0051539">
    <property type="term" value="F:4 iron, 4 sulfur cluster binding"/>
    <property type="evidence" value="ECO:0007669"/>
    <property type="project" value="TreeGrafter"/>
</dbReference>
<dbReference type="PANTHER" id="PTHR13932:SF5">
    <property type="entry name" value="RADICAL S-ADENOSYL METHIONINE DOMAIN-CONTAINING PROTEIN 1, MITOCHONDRIAL"/>
    <property type="match status" value="1"/>
</dbReference>
<proteinExistence type="predicted"/>
<keyword evidence="4" id="KW-1185">Reference proteome</keyword>
<name>A0A402BCU9_9CHLR</name>
<organism evidence="3 4">
    <name type="scientific">Dictyobacter alpinus</name>
    <dbReference type="NCBI Taxonomy" id="2014873"/>
    <lineage>
        <taxon>Bacteria</taxon>
        <taxon>Bacillati</taxon>
        <taxon>Chloroflexota</taxon>
        <taxon>Ktedonobacteria</taxon>
        <taxon>Ktedonobacterales</taxon>
        <taxon>Dictyobacteraceae</taxon>
        <taxon>Dictyobacter</taxon>
    </lineage>
</organism>
<dbReference type="SFLD" id="SFLDS00029">
    <property type="entry name" value="Radical_SAM"/>
    <property type="match status" value="1"/>
</dbReference>
<dbReference type="OrthoDB" id="9808022at2"/>
<dbReference type="InterPro" id="IPR058240">
    <property type="entry name" value="rSAM_sf"/>
</dbReference>
<dbReference type="InterPro" id="IPR007197">
    <property type="entry name" value="rSAM"/>
</dbReference>
<dbReference type="Pfam" id="PF04055">
    <property type="entry name" value="Radical_SAM"/>
    <property type="match status" value="1"/>
</dbReference>